<sequence>MPKFIVTPIDIGLIETVADQLIQKTAPTYTLTIQPSAELKAVANEYAIGT</sequence>
<accession>A0ABR9CZ55</accession>
<comment type="caution">
    <text evidence="1">The sequence shown here is derived from an EMBL/GenBank/DDBJ whole genome shotgun (WGS) entry which is preliminary data.</text>
</comment>
<protein>
    <submittedName>
        <fullName evidence="1">Uncharacterized protein</fullName>
    </submittedName>
</protein>
<evidence type="ECO:0000313" key="1">
    <source>
        <dbReference type="EMBL" id="MBD9356010.1"/>
    </source>
</evidence>
<organism evidence="1 2">
    <name type="scientific">Methylomonas albis</name>
    <dbReference type="NCBI Taxonomy" id="1854563"/>
    <lineage>
        <taxon>Bacteria</taxon>
        <taxon>Pseudomonadati</taxon>
        <taxon>Pseudomonadota</taxon>
        <taxon>Gammaproteobacteria</taxon>
        <taxon>Methylococcales</taxon>
        <taxon>Methylococcaceae</taxon>
        <taxon>Methylomonas</taxon>
    </lineage>
</organism>
<reference evidence="1 2" key="1">
    <citation type="submission" date="2020-09" db="EMBL/GenBank/DDBJ databases">
        <title>Methylomonas albis sp. nov. and Methylomonas fluvii sp. nov.: Two cold-adapted methanotrophs from the River Elbe and an amended description of Methylovulum psychrotolerans strain Eb1.</title>
        <authorList>
            <person name="Bussmann I.K."/>
            <person name="Klings K.-W."/>
            <person name="Warnstedt J."/>
            <person name="Hoppert M."/>
            <person name="Saborowski A."/>
            <person name="Horn F."/>
            <person name="Liebner S."/>
        </authorList>
    </citation>
    <scope>NUCLEOTIDE SEQUENCE [LARGE SCALE GENOMIC DNA]</scope>
    <source>
        <strain evidence="1 2">EbA</strain>
    </source>
</reference>
<dbReference type="RefSeq" id="WP_192374404.1">
    <property type="nucleotide sequence ID" value="NZ_CAJHIV010000001.1"/>
</dbReference>
<proteinExistence type="predicted"/>
<keyword evidence="2" id="KW-1185">Reference proteome</keyword>
<dbReference type="EMBL" id="JACXSS010000001">
    <property type="protein sequence ID" value="MBD9356010.1"/>
    <property type="molecule type" value="Genomic_DNA"/>
</dbReference>
<dbReference type="Proteomes" id="UP000652176">
    <property type="component" value="Unassembled WGS sequence"/>
</dbReference>
<gene>
    <name evidence="1" type="ORF">IE877_08930</name>
</gene>
<evidence type="ECO:0000313" key="2">
    <source>
        <dbReference type="Proteomes" id="UP000652176"/>
    </source>
</evidence>
<name>A0ABR9CZ55_9GAMM</name>